<dbReference type="InterPro" id="IPR050361">
    <property type="entry name" value="MPP/UQCRC_Complex"/>
</dbReference>
<name>A0ABT8KS19_9BACT</name>
<organism evidence="5 6">
    <name type="scientific">Splendidivirga corallicola</name>
    <dbReference type="NCBI Taxonomy" id="3051826"/>
    <lineage>
        <taxon>Bacteria</taxon>
        <taxon>Pseudomonadati</taxon>
        <taxon>Bacteroidota</taxon>
        <taxon>Cytophagia</taxon>
        <taxon>Cytophagales</taxon>
        <taxon>Splendidivirgaceae</taxon>
        <taxon>Splendidivirga</taxon>
    </lineage>
</organism>
<feature type="domain" description="Peptidase M16 N-terminal" evidence="3">
    <location>
        <begin position="490"/>
        <end position="611"/>
    </location>
</feature>
<proteinExistence type="inferred from homology"/>
<feature type="signal peptide" evidence="2">
    <location>
        <begin position="1"/>
        <end position="22"/>
    </location>
</feature>
<reference evidence="5" key="1">
    <citation type="submission" date="2023-06" db="EMBL/GenBank/DDBJ databases">
        <title>Genomic of Parafulvivirga corallium.</title>
        <authorList>
            <person name="Wang G."/>
        </authorList>
    </citation>
    <scope>NUCLEOTIDE SEQUENCE</scope>
    <source>
        <strain evidence="5">BMA10</strain>
    </source>
</reference>
<dbReference type="InterPro" id="IPR007863">
    <property type="entry name" value="Peptidase_M16_C"/>
</dbReference>
<evidence type="ECO:0000313" key="6">
    <source>
        <dbReference type="Proteomes" id="UP001172082"/>
    </source>
</evidence>
<dbReference type="InterPro" id="IPR011765">
    <property type="entry name" value="Pept_M16_N"/>
</dbReference>
<dbReference type="InterPro" id="IPR011249">
    <property type="entry name" value="Metalloenz_LuxS/M16"/>
</dbReference>
<evidence type="ECO:0000259" key="3">
    <source>
        <dbReference type="Pfam" id="PF00675"/>
    </source>
</evidence>
<feature type="domain" description="Peptidase M16 C-terminal" evidence="4">
    <location>
        <begin position="205"/>
        <end position="381"/>
    </location>
</feature>
<dbReference type="Pfam" id="PF05193">
    <property type="entry name" value="Peptidase_M16_C"/>
    <property type="match status" value="2"/>
</dbReference>
<gene>
    <name evidence="5" type="ORF">QQ008_17645</name>
</gene>
<comment type="caution">
    <text evidence="5">The sequence shown here is derived from an EMBL/GenBank/DDBJ whole genome shotgun (WGS) entry which is preliminary data.</text>
</comment>
<accession>A0ABT8KS19</accession>
<dbReference type="PROSITE" id="PS51257">
    <property type="entry name" value="PROKAR_LIPOPROTEIN"/>
    <property type="match status" value="1"/>
</dbReference>
<dbReference type="PANTHER" id="PTHR11851:SF49">
    <property type="entry name" value="MITOCHONDRIAL-PROCESSING PEPTIDASE SUBUNIT ALPHA"/>
    <property type="match status" value="1"/>
</dbReference>
<evidence type="ECO:0000313" key="5">
    <source>
        <dbReference type="EMBL" id="MDN5203218.1"/>
    </source>
</evidence>
<dbReference type="Proteomes" id="UP001172082">
    <property type="component" value="Unassembled WGS sequence"/>
</dbReference>
<dbReference type="Gene3D" id="3.30.830.10">
    <property type="entry name" value="Metalloenzyme, LuxS/M16 peptidase-like"/>
    <property type="match status" value="4"/>
</dbReference>
<dbReference type="PANTHER" id="PTHR11851">
    <property type="entry name" value="METALLOPROTEASE"/>
    <property type="match status" value="1"/>
</dbReference>
<dbReference type="EMBL" id="JAUJEA010000006">
    <property type="protein sequence ID" value="MDN5203218.1"/>
    <property type="molecule type" value="Genomic_DNA"/>
</dbReference>
<keyword evidence="2" id="KW-0732">Signal</keyword>
<evidence type="ECO:0000256" key="2">
    <source>
        <dbReference type="SAM" id="SignalP"/>
    </source>
</evidence>
<sequence length="930" mass="103925">MKTLYALFLFTALSCLIPQTMAQEAFNFNIDELNIPHKKFVLDNGLTLIVHEDHKAPIVAVNVWYHVGSKNEKTGKTGFAHLFEHLMFNGSENFNDDYFQAMESVGATDLNGTTNFDRTNYFQNVPTSALDVALWMESDRMGHFAGAISQERLDEQRGVVQNEKRQGENQPYGKFFNFVTKSCFPAGHPYSHTVIGSMEDLNAASLEDVKEWFKDYYGAANAVIVIAGDVNTNEIYEKVKSNFGDIPSGPPVTKQTVNIAKRTGTIREVQQDRVPQTRIYMIWNVPEWGNPEAFQLDFAASALASGKNSRLYKRLVYDEQIASSVNAFNFENEIASIFVVQADVKPGIANETVEKALNEEIDKFLAQGPTEKEMLRAKTQYFANFTRGIERIGGFGGKSDILAQNTIYKGDPEFYKVRLKGMRDAQASEVHKTAQKWLSDGKYVLEINPFPQYATTGADVDRSKLPDVGETASVKFPELQRATLSNGLKVILAERKSVPLINFNLMVDAGYAADQYATPGTAALTMNMIDEGTKDRNSLQINEELGLLGANLGAFSNLDISSVTLSTLKANVDQSLELYSDVILNPAFPEGDFERLKKEQLVGIQREKKQPIQMALRVFPKFMYGKDHAYGMPLTGSGYEETVSKLTRDDLIKFYDTWFKPNNATMVVVGDISMNDLKPKLEGLFKKWKSADVPVKNLAKIDHPEKSKIYLMDRPGSLQSVIIAGHVIDPSGSPDDIAVTTMNNILGGEFTSRINMNLREDKGWAYGAGTFMLGAKGQRPYLVYAPVQTDKSSESMQEAYKEVKEYITTRPPTEEEFRKTQKNDILSLPGQWETLNAVGGSVSNIVRFNLEDDYYQKYADNVKNLILEDIIKASKKTVSPENFSWIVVGDREKIEKKIRALGLGEVEIIDTDGNILKPKGQKLAVEGKGK</sequence>
<feature type="domain" description="Peptidase M16 N-terminal" evidence="3">
    <location>
        <begin position="50"/>
        <end position="171"/>
    </location>
</feature>
<comment type="similarity">
    <text evidence="1">Belongs to the peptidase M16 family.</text>
</comment>
<dbReference type="SUPFAM" id="SSF63411">
    <property type="entry name" value="LuxS/MPP-like metallohydrolase"/>
    <property type="match status" value="4"/>
</dbReference>
<keyword evidence="6" id="KW-1185">Reference proteome</keyword>
<dbReference type="RefSeq" id="WP_346753241.1">
    <property type="nucleotide sequence ID" value="NZ_JAUJEA010000006.1"/>
</dbReference>
<evidence type="ECO:0000256" key="1">
    <source>
        <dbReference type="ARBA" id="ARBA00007261"/>
    </source>
</evidence>
<dbReference type="Pfam" id="PF00675">
    <property type="entry name" value="Peptidase_M16"/>
    <property type="match status" value="2"/>
</dbReference>
<evidence type="ECO:0000259" key="4">
    <source>
        <dbReference type="Pfam" id="PF05193"/>
    </source>
</evidence>
<feature type="chain" id="PRO_5045880730" evidence="2">
    <location>
        <begin position="23"/>
        <end position="930"/>
    </location>
</feature>
<protein>
    <submittedName>
        <fullName evidence="5">Pitrilysin family protein</fullName>
    </submittedName>
</protein>
<feature type="domain" description="Peptidase M16 C-terminal" evidence="4">
    <location>
        <begin position="645"/>
        <end position="822"/>
    </location>
</feature>